<dbReference type="SMART" id="SM00387">
    <property type="entry name" value="HATPase_c"/>
    <property type="match status" value="1"/>
</dbReference>
<dbReference type="PANTHER" id="PTHR44936">
    <property type="entry name" value="SENSOR PROTEIN CREC"/>
    <property type="match status" value="1"/>
</dbReference>
<dbReference type="AlphaFoldDB" id="A0A926I063"/>
<keyword evidence="6" id="KW-0808">Transferase</keyword>
<dbReference type="SMART" id="SM00304">
    <property type="entry name" value="HAMP"/>
    <property type="match status" value="1"/>
</dbReference>
<dbReference type="SUPFAM" id="SSF47384">
    <property type="entry name" value="Homodimeric domain of signal transducing histidine kinase"/>
    <property type="match status" value="1"/>
</dbReference>
<dbReference type="CDD" id="cd06225">
    <property type="entry name" value="HAMP"/>
    <property type="match status" value="1"/>
</dbReference>
<dbReference type="Pfam" id="PF00512">
    <property type="entry name" value="HisKA"/>
    <property type="match status" value="1"/>
</dbReference>
<keyword evidence="7" id="KW-0547">Nucleotide-binding</keyword>
<reference evidence="14" key="1">
    <citation type="submission" date="2020-08" db="EMBL/GenBank/DDBJ databases">
        <title>Genome public.</title>
        <authorList>
            <person name="Liu C."/>
            <person name="Sun Q."/>
        </authorList>
    </citation>
    <scope>NUCLEOTIDE SEQUENCE</scope>
    <source>
        <strain evidence="14">NSJ-31</strain>
    </source>
</reference>
<keyword evidence="11" id="KW-0472">Membrane</keyword>
<dbReference type="SMART" id="SM00388">
    <property type="entry name" value="HisKA"/>
    <property type="match status" value="1"/>
</dbReference>
<dbReference type="PROSITE" id="PS50885">
    <property type="entry name" value="HAMP"/>
    <property type="match status" value="1"/>
</dbReference>
<evidence type="ECO:0000313" key="15">
    <source>
        <dbReference type="Proteomes" id="UP000653127"/>
    </source>
</evidence>
<dbReference type="EMBL" id="JACRST010000008">
    <property type="protein sequence ID" value="MBC8546647.1"/>
    <property type="molecule type" value="Genomic_DNA"/>
</dbReference>
<dbReference type="InterPro" id="IPR003660">
    <property type="entry name" value="HAMP_dom"/>
</dbReference>
<dbReference type="Gene3D" id="6.10.340.10">
    <property type="match status" value="1"/>
</dbReference>
<dbReference type="GO" id="GO:0000155">
    <property type="term" value="F:phosphorelay sensor kinase activity"/>
    <property type="evidence" value="ECO:0007669"/>
    <property type="project" value="InterPro"/>
</dbReference>
<dbReference type="Gene3D" id="1.10.287.130">
    <property type="match status" value="1"/>
</dbReference>
<evidence type="ECO:0000259" key="13">
    <source>
        <dbReference type="PROSITE" id="PS50885"/>
    </source>
</evidence>
<feature type="transmembrane region" description="Helical" evidence="11">
    <location>
        <begin position="103"/>
        <end position="125"/>
    </location>
</feature>
<dbReference type="CDD" id="cd00082">
    <property type="entry name" value="HisKA"/>
    <property type="match status" value="1"/>
</dbReference>
<keyword evidence="8 14" id="KW-0418">Kinase</keyword>
<dbReference type="Pfam" id="PF00672">
    <property type="entry name" value="HAMP"/>
    <property type="match status" value="1"/>
</dbReference>
<feature type="domain" description="HAMP" evidence="13">
    <location>
        <begin position="127"/>
        <end position="179"/>
    </location>
</feature>
<dbReference type="Gene3D" id="3.30.565.10">
    <property type="entry name" value="Histidine kinase-like ATPase, C-terminal domain"/>
    <property type="match status" value="1"/>
</dbReference>
<dbReference type="InterPro" id="IPR005467">
    <property type="entry name" value="His_kinase_dom"/>
</dbReference>
<dbReference type="SUPFAM" id="SSF55874">
    <property type="entry name" value="ATPase domain of HSP90 chaperone/DNA topoisomerase II/histidine kinase"/>
    <property type="match status" value="1"/>
</dbReference>
<dbReference type="InterPro" id="IPR050980">
    <property type="entry name" value="2C_sensor_his_kinase"/>
</dbReference>
<dbReference type="GO" id="GO:0005524">
    <property type="term" value="F:ATP binding"/>
    <property type="evidence" value="ECO:0007669"/>
    <property type="project" value="UniProtKB-KW"/>
</dbReference>
<evidence type="ECO:0000256" key="7">
    <source>
        <dbReference type="ARBA" id="ARBA00022741"/>
    </source>
</evidence>
<organism evidence="14 15">
    <name type="scientific">Ligaoa zhengdingensis</name>
    <dbReference type="NCBI Taxonomy" id="2763658"/>
    <lineage>
        <taxon>Bacteria</taxon>
        <taxon>Bacillati</taxon>
        <taxon>Bacillota</taxon>
        <taxon>Clostridia</taxon>
        <taxon>Eubacteriales</taxon>
        <taxon>Oscillospiraceae</taxon>
        <taxon>Ligaoa</taxon>
    </lineage>
</organism>
<name>A0A926I063_9FIRM</name>
<comment type="caution">
    <text evidence="14">The sequence shown here is derived from an EMBL/GenBank/DDBJ whole genome shotgun (WGS) entry which is preliminary data.</text>
</comment>
<dbReference type="SUPFAM" id="SSF158472">
    <property type="entry name" value="HAMP domain-like"/>
    <property type="match status" value="1"/>
</dbReference>
<feature type="transmembrane region" description="Helical" evidence="11">
    <location>
        <begin position="20"/>
        <end position="41"/>
    </location>
</feature>
<dbReference type="Pfam" id="PF02518">
    <property type="entry name" value="HATPase_c"/>
    <property type="match status" value="1"/>
</dbReference>
<dbReference type="InterPro" id="IPR036097">
    <property type="entry name" value="HisK_dim/P_sf"/>
</dbReference>
<dbReference type="PANTHER" id="PTHR44936:SF10">
    <property type="entry name" value="SENSOR PROTEIN RSTB"/>
    <property type="match status" value="1"/>
</dbReference>
<keyword evidence="11" id="KW-0812">Transmembrane</keyword>
<evidence type="ECO:0000256" key="10">
    <source>
        <dbReference type="ARBA" id="ARBA00023012"/>
    </source>
</evidence>
<comment type="subcellular location">
    <subcellularLocation>
        <location evidence="2">Cell membrane</location>
        <topology evidence="2">Multi-pass membrane protein</topology>
    </subcellularLocation>
</comment>
<accession>A0A926I063</accession>
<gene>
    <name evidence="14" type="ORF">H8711_06825</name>
</gene>
<keyword evidence="5" id="KW-0597">Phosphoprotein</keyword>
<keyword evidence="4" id="KW-1003">Cell membrane</keyword>
<evidence type="ECO:0000256" key="11">
    <source>
        <dbReference type="SAM" id="Phobius"/>
    </source>
</evidence>
<feature type="domain" description="Histidine kinase" evidence="12">
    <location>
        <begin position="194"/>
        <end position="407"/>
    </location>
</feature>
<dbReference type="PROSITE" id="PS50109">
    <property type="entry name" value="HIS_KIN"/>
    <property type="match status" value="1"/>
</dbReference>
<evidence type="ECO:0000256" key="3">
    <source>
        <dbReference type="ARBA" id="ARBA00012438"/>
    </source>
</evidence>
<keyword evidence="15" id="KW-1185">Reference proteome</keyword>
<dbReference type="EC" id="2.7.13.3" evidence="3"/>
<comment type="catalytic activity">
    <reaction evidence="1">
        <text>ATP + protein L-histidine = ADP + protein N-phospho-L-histidine.</text>
        <dbReference type="EC" id="2.7.13.3"/>
    </reaction>
</comment>
<keyword evidence="11" id="KW-1133">Transmembrane helix</keyword>
<evidence type="ECO:0000256" key="1">
    <source>
        <dbReference type="ARBA" id="ARBA00000085"/>
    </source>
</evidence>
<evidence type="ECO:0000256" key="2">
    <source>
        <dbReference type="ARBA" id="ARBA00004651"/>
    </source>
</evidence>
<evidence type="ECO:0000313" key="14">
    <source>
        <dbReference type="EMBL" id="MBC8546647.1"/>
    </source>
</evidence>
<keyword evidence="10" id="KW-0902">Two-component regulatory system</keyword>
<evidence type="ECO:0000256" key="4">
    <source>
        <dbReference type="ARBA" id="ARBA00022475"/>
    </source>
</evidence>
<dbReference type="InterPro" id="IPR003661">
    <property type="entry name" value="HisK_dim/P_dom"/>
</dbReference>
<evidence type="ECO:0000256" key="5">
    <source>
        <dbReference type="ARBA" id="ARBA00022553"/>
    </source>
</evidence>
<dbReference type="GO" id="GO:0005886">
    <property type="term" value="C:plasma membrane"/>
    <property type="evidence" value="ECO:0007669"/>
    <property type="project" value="UniProtKB-SubCell"/>
</dbReference>
<evidence type="ECO:0000256" key="6">
    <source>
        <dbReference type="ARBA" id="ARBA00022679"/>
    </source>
</evidence>
<dbReference type="Proteomes" id="UP000653127">
    <property type="component" value="Unassembled WGS sequence"/>
</dbReference>
<protein>
    <recommendedName>
        <fullName evidence="3">histidine kinase</fullName>
        <ecNumber evidence="3">2.7.13.3</ecNumber>
    </recommendedName>
</protein>
<evidence type="ECO:0000259" key="12">
    <source>
        <dbReference type="PROSITE" id="PS50109"/>
    </source>
</evidence>
<sequence length="408" mass="46482">MDQIKTRPHLIQNISLKWSFALYVTSCLLIALMLSAGLGFFTSLLQDQLNEKYQALYGEEIYRRGSILVDGQVIQEGTILIGIQSLTDYFSSQDLFLYRFCDWATTFGVPLIFIICIVSSSLLFYRRKLKHPLQLLDDAARRIARNDLDFSISTEGRNELDRLAQSFERMRAALEQNNRAMWRTMEERRQINAAFSHDLRTPMTILRGYNDFLLQYYPSGRLSEDKILTTLHTMDHHIARLERYIQSMSSIQRLEEREPAPLPVDLSVLVEHLEYSGKMLCRDRAFSLSCRDSGNFTVDSAFLSEVFENLVSNAVRYCTSSVQVSLSLQKDRLVLTVCDDGHGFSQDALSHAADAYYRAEKEARDSEHFGLGLHIARVLCEKHGGYLQAANRPGGGAQVTAFFSALHS</sequence>
<keyword evidence="9" id="KW-0067">ATP-binding</keyword>
<dbReference type="InterPro" id="IPR036890">
    <property type="entry name" value="HATPase_C_sf"/>
</dbReference>
<evidence type="ECO:0000256" key="9">
    <source>
        <dbReference type="ARBA" id="ARBA00022840"/>
    </source>
</evidence>
<evidence type="ECO:0000256" key="8">
    <source>
        <dbReference type="ARBA" id="ARBA00022777"/>
    </source>
</evidence>
<proteinExistence type="predicted"/>
<dbReference type="InterPro" id="IPR003594">
    <property type="entry name" value="HATPase_dom"/>
</dbReference>
<dbReference type="RefSeq" id="WP_249282726.1">
    <property type="nucleotide sequence ID" value="NZ_JACRST010000008.1"/>
</dbReference>